<evidence type="ECO:0008006" key="3">
    <source>
        <dbReference type="Google" id="ProtNLM"/>
    </source>
</evidence>
<sequence length="108" mass="12246">MSPKRTFLLQNIDILFSLTCPLKFIYLWQLLFSPKSPIFPQVMAHWGNLSTLLPRGPSETNHFLIGGNGIPLFARGSDTPLIIPEVPLSDLPSIMEMHIKIFRKCPQD</sequence>
<protein>
    <recommendedName>
        <fullName evidence="3">Ycf15</fullName>
    </recommendedName>
</protein>
<proteinExistence type="predicted"/>
<comment type="caution">
    <text evidence="1">The sequence shown here is derived from an EMBL/GenBank/DDBJ whole genome shotgun (WGS) entry which is preliminary data.</text>
</comment>
<evidence type="ECO:0000313" key="1">
    <source>
        <dbReference type="EMBL" id="GIY96283.1"/>
    </source>
</evidence>
<dbReference type="Proteomes" id="UP001054945">
    <property type="component" value="Unassembled WGS sequence"/>
</dbReference>
<evidence type="ECO:0000313" key="2">
    <source>
        <dbReference type="Proteomes" id="UP001054945"/>
    </source>
</evidence>
<accession>A0AAV4XNS3</accession>
<gene>
    <name evidence="1" type="ORF">CEXT_726381</name>
</gene>
<dbReference type="EMBL" id="BPLR01000644">
    <property type="protein sequence ID" value="GIY96283.1"/>
    <property type="molecule type" value="Genomic_DNA"/>
</dbReference>
<organism evidence="1 2">
    <name type="scientific">Caerostris extrusa</name>
    <name type="common">Bark spider</name>
    <name type="synonym">Caerostris bankana</name>
    <dbReference type="NCBI Taxonomy" id="172846"/>
    <lineage>
        <taxon>Eukaryota</taxon>
        <taxon>Metazoa</taxon>
        <taxon>Ecdysozoa</taxon>
        <taxon>Arthropoda</taxon>
        <taxon>Chelicerata</taxon>
        <taxon>Arachnida</taxon>
        <taxon>Araneae</taxon>
        <taxon>Araneomorphae</taxon>
        <taxon>Entelegynae</taxon>
        <taxon>Araneoidea</taxon>
        <taxon>Araneidae</taxon>
        <taxon>Caerostris</taxon>
    </lineage>
</organism>
<keyword evidence="2" id="KW-1185">Reference proteome</keyword>
<reference evidence="1 2" key="1">
    <citation type="submission" date="2021-06" db="EMBL/GenBank/DDBJ databases">
        <title>Caerostris extrusa draft genome.</title>
        <authorList>
            <person name="Kono N."/>
            <person name="Arakawa K."/>
        </authorList>
    </citation>
    <scope>NUCLEOTIDE SEQUENCE [LARGE SCALE GENOMIC DNA]</scope>
</reference>
<dbReference type="AlphaFoldDB" id="A0AAV4XNS3"/>
<name>A0AAV4XNS3_CAEEX</name>